<gene>
    <name evidence="3" type="ORF">EV03_1450</name>
</gene>
<comment type="caution">
    <text evidence="3">The sequence shown here is derived from an EMBL/GenBank/DDBJ whole genome shotgun (WGS) entry which is preliminary data.</text>
</comment>
<dbReference type="InterPro" id="IPR002104">
    <property type="entry name" value="Integrase_catalytic"/>
</dbReference>
<accession>A0A0A2C0W0</accession>
<dbReference type="AlphaFoldDB" id="A0A0A2C0W0"/>
<name>A0A0A2C0W0_PROMR</name>
<evidence type="ECO:0000313" key="4">
    <source>
        <dbReference type="Proteomes" id="UP000030392"/>
    </source>
</evidence>
<evidence type="ECO:0000259" key="2">
    <source>
        <dbReference type="PROSITE" id="PS51898"/>
    </source>
</evidence>
<evidence type="ECO:0000256" key="1">
    <source>
        <dbReference type="ARBA" id="ARBA00023172"/>
    </source>
</evidence>
<dbReference type="InterPro" id="IPR013762">
    <property type="entry name" value="Integrase-like_cat_sf"/>
</dbReference>
<dbReference type="SUPFAM" id="SSF56349">
    <property type="entry name" value="DNA breaking-rejoining enzymes"/>
    <property type="match status" value="1"/>
</dbReference>
<evidence type="ECO:0000313" key="3">
    <source>
        <dbReference type="EMBL" id="KGG19986.1"/>
    </source>
</evidence>
<dbReference type="Proteomes" id="UP000030392">
    <property type="component" value="Unassembled WGS sequence"/>
</dbReference>
<reference evidence="4" key="1">
    <citation type="journal article" date="2014" name="Sci. Data">
        <title>Genomes of diverse isolates of the marine cyanobacterium Prochlorococcus.</title>
        <authorList>
            <person name="Biller S."/>
            <person name="Berube P."/>
            <person name="Thompson J."/>
            <person name="Kelly L."/>
            <person name="Roggensack S."/>
            <person name="Awad L."/>
            <person name="Roache-Johnson K."/>
            <person name="Ding H."/>
            <person name="Giovannoni S.J."/>
            <person name="Moore L.R."/>
            <person name="Chisholm S.W."/>
        </authorList>
    </citation>
    <scope>NUCLEOTIDE SEQUENCE [LARGE SCALE GENOMIC DNA]</scope>
    <source>
        <strain evidence="4">PAC1</strain>
    </source>
</reference>
<dbReference type="GO" id="GO:0003677">
    <property type="term" value="F:DNA binding"/>
    <property type="evidence" value="ECO:0007669"/>
    <property type="project" value="InterPro"/>
</dbReference>
<dbReference type="PROSITE" id="PS51898">
    <property type="entry name" value="TYR_RECOMBINASE"/>
    <property type="match status" value="1"/>
</dbReference>
<sequence length="501" mass="56396">MALRDQLKLSVGSAYRVGEQRGKTKLDVRFQNGTRQLKTLDIAWVPANSRKIQESVEKVAGLVTGGRNVKEAYEALFGASIPVPEASESASALLVQVWELFGAYKIRKNLIKESTWSKDYATSGKRLKEVSDAKDAFDLLDRAGDKWEAGSRQRQVSLQHISAMLKWGISREGNFVLPKERWTPPIELKGFYGDKVEAKQDAVPLQDEEIISFLESLPVESKHPRDKEAAKRWKFAFQLMAAFGLRPIEIKHLQVDNGELWCNYIKRSGAGQTKRRRLRCLNEWATEWDLINRVADDEALPLCKVGVADAARTYLKRQKSWESLAKAGKTAYSFRHGFALRAHQQYGLSVRIAAALMGHSTDTHTRSYGTWTDEDEIDKALENWDEGKLNQNLFGNAGQGVALPADVQLRLQNNALLPEDEGALRKANLTFHAEQCAQARDRIQSVAMEKQARLSEERAKAAQAEYKAFQDIPLGAKPPSPEAIQQFREQIGYTGKPSWEN</sequence>
<proteinExistence type="predicted"/>
<dbReference type="Gene3D" id="1.10.443.10">
    <property type="entry name" value="Intergrase catalytic core"/>
    <property type="match status" value="1"/>
</dbReference>
<dbReference type="GO" id="GO:0015074">
    <property type="term" value="P:DNA integration"/>
    <property type="evidence" value="ECO:0007669"/>
    <property type="project" value="InterPro"/>
</dbReference>
<keyword evidence="1" id="KW-0233">DNA recombination</keyword>
<dbReference type="InterPro" id="IPR011010">
    <property type="entry name" value="DNA_brk_join_enz"/>
</dbReference>
<feature type="domain" description="Tyr recombinase" evidence="2">
    <location>
        <begin position="200"/>
        <end position="382"/>
    </location>
</feature>
<organism evidence="3 4">
    <name type="scientific">Prochlorococcus marinus str. PAC1</name>
    <dbReference type="NCBI Taxonomy" id="59924"/>
    <lineage>
        <taxon>Bacteria</taxon>
        <taxon>Bacillati</taxon>
        <taxon>Cyanobacteriota</taxon>
        <taxon>Cyanophyceae</taxon>
        <taxon>Synechococcales</taxon>
        <taxon>Prochlorococcaceae</taxon>
        <taxon>Prochlorococcus</taxon>
    </lineage>
</organism>
<dbReference type="EMBL" id="JNAX01000014">
    <property type="protein sequence ID" value="KGG19986.1"/>
    <property type="molecule type" value="Genomic_DNA"/>
</dbReference>
<protein>
    <submittedName>
        <fullName evidence="3">Phage integrase family protein</fullName>
    </submittedName>
</protein>
<dbReference type="GO" id="GO:0006310">
    <property type="term" value="P:DNA recombination"/>
    <property type="evidence" value="ECO:0007669"/>
    <property type="project" value="UniProtKB-KW"/>
</dbReference>